<proteinExistence type="predicted"/>
<dbReference type="AlphaFoldDB" id="A0A6P1TSG9"/>
<keyword evidence="4" id="KW-1003">Cell membrane</keyword>
<feature type="domain" description="HAMP" evidence="16">
    <location>
        <begin position="191"/>
        <end position="243"/>
    </location>
</feature>
<evidence type="ECO:0000256" key="2">
    <source>
        <dbReference type="ARBA" id="ARBA00004651"/>
    </source>
</evidence>
<evidence type="ECO:0000256" key="10">
    <source>
        <dbReference type="ARBA" id="ARBA00022840"/>
    </source>
</evidence>
<feature type="domain" description="Histidine kinase" evidence="15">
    <location>
        <begin position="258"/>
        <end position="470"/>
    </location>
</feature>
<dbReference type="CDD" id="cd00075">
    <property type="entry name" value="HATPase"/>
    <property type="match status" value="1"/>
</dbReference>
<evidence type="ECO:0000256" key="5">
    <source>
        <dbReference type="ARBA" id="ARBA00022553"/>
    </source>
</evidence>
<dbReference type="InterPro" id="IPR036890">
    <property type="entry name" value="HATPase_C_sf"/>
</dbReference>
<dbReference type="PANTHER" id="PTHR45528:SF1">
    <property type="entry name" value="SENSOR HISTIDINE KINASE CPXA"/>
    <property type="match status" value="1"/>
</dbReference>
<dbReference type="InterPro" id="IPR050398">
    <property type="entry name" value="HssS/ArlS-like"/>
</dbReference>
<organism evidence="17 18">
    <name type="scientific">Anaerocolumna sedimenticola</name>
    <dbReference type="NCBI Taxonomy" id="2696063"/>
    <lineage>
        <taxon>Bacteria</taxon>
        <taxon>Bacillati</taxon>
        <taxon>Bacillota</taxon>
        <taxon>Clostridia</taxon>
        <taxon>Lachnospirales</taxon>
        <taxon>Lachnospiraceae</taxon>
        <taxon>Anaerocolumna</taxon>
    </lineage>
</organism>
<sequence length="470" mass="54084">MRRSKSLFIKLVYGYVTFGLIIIFSIIFSAAYLYYEYQKSITDGKVIQVQADELVKEDDVLKDNLSYLKSDNSWIELLDSDLNVIDVKGTKKDSVTHYTSKDLGNIIYRNKGSFYADVLKFIDTNQKNRYCLVKYQKDIINYKVNLTNKKREFILTNEQGAIINHIFMKGILLFIFLCICDVLILSHWVNQKVKKPLNYIEKGFQDISNGNLNMHLCLVSEKEFEVIQESFNTMVDKLKASIEDKEIIEQNEKLMLLNLSHDIKTPLLTIKGYATALSEGYITDEDKKNQYYHTISLKVERISGLVDELFELLKLENKKYNVTMKRIDINEFLRETIVEYYDEIQEKSLKLKLDIPETECFKMINMQLMKRALGNLLVNAMKYSPENTTITIVSENDGEKVLIVVQDEGAGIPEHIKKNLFELFVVGDNARKTSGGTGLGLAITKAIIEKHGGIITYIDTIVGTKIEIRL</sequence>
<dbReference type="EC" id="2.7.13.3" evidence="3"/>
<dbReference type="SMART" id="SM00304">
    <property type="entry name" value="HAMP"/>
    <property type="match status" value="1"/>
</dbReference>
<dbReference type="CDD" id="cd00082">
    <property type="entry name" value="HisKA"/>
    <property type="match status" value="1"/>
</dbReference>
<evidence type="ECO:0000256" key="7">
    <source>
        <dbReference type="ARBA" id="ARBA00022692"/>
    </source>
</evidence>
<evidence type="ECO:0000259" key="16">
    <source>
        <dbReference type="PROSITE" id="PS50885"/>
    </source>
</evidence>
<comment type="subcellular location">
    <subcellularLocation>
        <location evidence="2">Cell membrane</location>
        <topology evidence="2">Multi-pass membrane protein</topology>
    </subcellularLocation>
</comment>
<dbReference type="GO" id="GO:0000155">
    <property type="term" value="F:phosphorelay sensor kinase activity"/>
    <property type="evidence" value="ECO:0007669"/>
    <property type="project" value="InterPro"/>
</dbReference>
<dbReference type="PROSITE" id="PS50885">
    <property type="entry name" value="HAMP"/>
    <property type="match status" value="1"/>
</dbReference>
<dbReference type="SMART" id="SM00387">
    <property type="entry name" value="HATPase_c"/>
    <property type="match status" value="1"/>
</dbReference>
<keyword evidence="8" id="KW-0547">Nucleotide-binding</keyword>
<dbReference type="CDD" id="cd06225">
    <property type="entry name" value="HAMP"/>
    <property type="match status" value="1"/>
</dbReference>
<dbReference type="Pfam" id="PF02518">
    <property type="entry name" value="HATPase_c"/>
    <property type="match status" value="1"/>
</dbReference>
<evidence type="ECO:0000256" key="12">
    <source>
        <dbReference type="ARBA" id="ARBA00023012"/>
    </source>
</evidence>
<keyword evidence="11 14" id="KW-1133">Transmembrane helix</keyword>
<dbReference type="SMART" id="SM00388">
    <property type="entry name" value="HisKA"/>
    <property type="match status" value="1"/>
</dbReference>
<dbReference type="PANTHER" id="PTHR45528">
    <property type="entry name" value="SENSOR HISTIDINE KINASE CPXA"/>
    <property type="match status" value="1"/>
</dbReference>
<dbReference type="Pfam" id="PF00672">
    <property type="entry name" value="HAMP"/>
    <property type="match status" value="1"/>
</dbReference>
<dbReference type="GO" id="GO:0005524">
    <property type="term" value="F:ATP binding"/>
    <property type="evidence" value="ECO:0007669"/>
    <property type="project" value="UniProtKB-KW"/>
</dbReference>
<evidence type="ECO:0000256" key="13">
    <source>
        <dbReference type="ARBA" id="ARBA00023136"/>
    </source>
</evidence>
<protein>
    <recommendedName>
        <fullName evidence="3">histidine kinase</fullName>
        <ecNumber evidence="3">2.7.13.3</ecNumber>
    </recommendedName>
</protein>
<evidence type="ECO:0000256" key="14">
    <source>
        <dbReference type="SAM" id="Phobius"/>
    </source>
</evidence>
<keyword evidence="12" id="KW-0902">Two-component regulatory system</keyword>
<evidence type="ECO:0000256" key="6">
    <source>
        <dbReference type="ARBA" id="ARBA00022679"/>
    </source>
</evidence>
<dbReference type="InterPro" id="IPR003594">
    <property type="entry name" value="HATPase_dom"/>
</dbReference>
<keyword evidence="10" id="KW-0067">ATP-binding</keyword>
<evidence type="ECO:0000313" key="18">
    <source>
        <dbReference type="Proteomes" id="UP000464314"/>
    </source>
</evidence>
<dbReference type="InterPro" id="IPR005467">
    <property type="entry name" value="His_kinase_dom"/>
</dbReference>
<keyword evidence="7 14" id="KW-0812">Transmembrane</keyword>
<keyword evidence="5" id="KW-0597">Phosphoprotein</keyword>
<keyword evidence="6" id="KW-0808">Transferase</keyword>
<keyword evidence="13 14" id="KW-0472">Membrane</keyword>
<dbReference type="RefSeq" id="WP_161839733.1">
    <property type="nucleotide sequence ID" value="NZ_CP048000.1"/>
</dbReference>
<evidence type="ECO:0000256" key="11">
    <source>
        <dbReference type="ARBA" id="ARBA00022989"/>
    </source>
</evidence>
<evidence type="ECO:0000256" key="1">
    <source>
        <dbReference type="ARBA" id="ARBA00000085"/>
    </source>
</evidence>
<name>A0A6P1TSG9_9FIRM</name>
<dbReference type="Proteomes" id="UP000464314">
    <property type="component" value="Chromosome"/>
</dbReference>
<dbReference type="InterPro" id="IPR004358">
    <property type="entry name" value="Sig_transdc_His_kin-like_C"/>
</dbReference>
<dbReference type="Gene3D" id="6.10.340.10">
    <property type="match status" value="1"/>
</dbReference>
<gene>
    <name evidence="17" type="ORF">Ana3638_20775</name>
</gene>
<evidence type="ECO:0000256" key="8">
    <source>
        <dbReference type="ARBA" id="ARBA00022741"/>
    </source>
</evidence>
<dbReference type="SUPFAM" id="SSF47384">
    <property type="entry name" value="Homodimeric domain of signal transducing histidine kinase"/>
    <property type="match status" value="1"/>
</dbReference>
<accession>A0A6P1TSG9</accession>
<evidence type="ECO:0000259" key="15">
    <source>
        <dbReference type="PROSITE" id="PS50109"/>
    </source>
</evidence>
<dbReference type="SUPFAM" id="SSF158472">
    <property type="entry name" value="HAMP domain-like"/>
    <property type="match status" value="1"/>
</dbReference>
<dbReference type="GO" id="GO:0005886">
    <property type="term" value="C:plasma membrane"/>
    <property type="evidence" value="ECO:0007669"/>
    <property type="project" value="UniProtKB-SubCell"/>
</dbReference>
<evidence type="ECO:0000256" key="9">
    <source>
        <dbReference type="ARBA" id="ARBA00022777"/>
    </source>
</evidence>
<dbReference type="InterPro" id="IPR003661">
    <property type="entry name" value="HisK_dim/P_dom"/>
</dbReference>
<dbReference type="PROSITE" id="PS50109">
    <property type="entry name" value="HIS_KIN"/>
    <property type="match status" value="1"/>
</dbReference>
<dbReference type="PRINTS" id="PR00344">
    <property type="entry name" value="BCTRLSENSOR"/>
</dbReference>
<feature type="transmembrane region" description="Helical" evidence="14">
    <location>
        <begin position="12"/>
        <end position="35"/>
    </location>
</feature>
<comment type="catalytic activity">
    <reaction evidence="1">
        <text>ATP + protein L-histidine = ADP + protein N-phospho-L-histidine.</text>
        <dbReference type="EC" id="2.7.13.3"/>
    </reaction>
</comment>
<dbReference type="SUPFAM" id="SSF55874">
    <property type="entry name" value="ATPase domain of HSP90 chaperone/DNA topoisomerase II/histidine kinase"/>
    <property type="match status" value="1"/>
</dbReference>
<dbReference type="InterPro" id="IPR003660">
    <property type="entry name" value="HAMP_dom"/>
</dbReference>
<evidence type="ECO:0000256" key="4">
    <source>
        <dbReference type="ARBA" id="ARBA00022475"/>
    </source>
</evidence>
<keyword evidence="9" id="KW-0418">Kinase</keyword>
<dbReference type="Gene3D" id="1.10.287.130">
    <property type="match status" value="1"/>
</dbReference>
<keyword evidence="18" id="KW-1185">Reference proteome</keyword>
<dbReference type="Gene3D" id="3.30.565.10">
    <property type="entry name" value="Histidine kinase-like ATPase, C-terminal domain"/>
    <property type="match status" value="1"/>
</dbReference>
<dbReference type="Pfam" id="PF00512">
    <property type="entry name" value="HisKA"/>
    <property type="match status" value="1"/>
</dbReference>
<evidence type="ECO:0000313" key="17">
    <source>
        <dbReference type="EMBL" id="QHQ62911.1"/>
    </source>
</evidence>
<dbReference type="KEGG" id="anr:Ana3638_20775"/>
<dbReference type="InterPro" id="IPR036097">
    <property type="entry name" value="HisK_dim/P_sf"/>
</dbReference>
<feature type="transmembrane region" description="Helical" evidence="14">
    <location>
        <begin position="171"/>
        <end position="189"/>
    </location>
</feature>
<reference evidence="17 18" key="1">
    <citation type="submission" date="2020-01" db="EMBL/GenBank/DDBJ databases">
        <title>Genome analysis of Anaerocolumna sp. CBA3638.</title>
        <authorList>
            <person name="Kim J."/>
            <person name="Roh S.W."/>
        </authorList>
    </citation>
    <scope>NUCLEOTIDE SEQUENCE [LARGE SCALE GENOMIC DNA]</scope>
    <source>
        <strain evidence="17 18">CBA3638</strain>
    </source>
</reference>
<dbReference type="EMBL" id="CP048000">
    <property type="protein sequence ID" value="QHQ62911.1"/>
    <property type="molecule type" value="Genomic_DNA"/>
</dbReference>
<evidence type="ECO:0000256" key="3">
    <source>
        <dbReference type="ARBA" id="ARBA00012438"/>
    </source>
</evidence>